<dbReference type="PANTHER" id="PTHR34583">
    <property type="entry name" value="ANTIPORTER SUBUNIT MNHC2-RELATED"/>
    <property type="match status" value="1"/>
</dbReference>
<feature type="transmembrane region" description="Helical" evidence="8">
    <location>
        <begin position="6"/>
        <end position="24"/>
    </location>
</feature>
<dbReference type="Pfam" id="PF00420">
    <property type="entry name" value="Oxidored_q2"/>
    <property type="match status" value="1"/>
</dbReference>
<dbReference type="GO" id="GO:0005886">
    <property type="term" value="C:plasma membrane"/>
    <property type="evidence" value="ECO:0007669"/>
    <property type="project" value="UniProtKB-SubCell"/>
</dbReference>
<accession>A0A5M8FV40</accession>
<keyword evidence="3" id="KW-1003">Cell membrane</keyword>
<comment type="similarity">
    <text evidence="2">Belongs to the CPA3 antiporters (TC 2.A.63) subunit C family.</text>
</comment>
<evidence type="ECO:0000256" key="2">
    <source>
        <dbReference type="ARBA" id="ARBA00010388"/>
    </source>
</evidence>
<dbReference type="RefSeq" id="WP_150089172.1">
    <property type="nucleotide sequence ID" value="NZ_JBFUOH010000011.1"/>
</dbReference>
<evidence type="ECO:0000256" key="5">
    <source>
        <dbReference type="ARBA" id="ARBA00022989"/>
    </source>
</evidence>
<dbReference type="InterPro" id="IPR050601">
    <property type="entry name" value="CPA3_antiporter_subunitC"/>
</dbReference>
<comment type="caution">
    <text evidence="9">The sequence shown here is derived from an EMBL/GenBank/DDBJ whole genome shotgun (WGS) entry which is preliminary data.</text>
</comment>
<evidence type="ECO:0000256" key="6">
    <source>
        <dbReference type="ARBA" id="ARBA00023136"/>
    </source>
</evidence>
<proteinExistence type="inferred from homology"/>
<dbReference type="NCBIfam" id="NF005621">
    <property type="entry name" value="PRK07375.1-6"/>
    <property type="match status" value="1"/>
</dbReference>
<keyword evidence="10" id="KW-1185">Reference proteome</keyword>
<feature type="region of interest" description="Disordered" evidence="7">
    <location>
        <begin position="109"/>
        <end position="141"/>
    </location>
</feature>
<evidence type="ECO:0000313" key="9">
    <source>
        <dbReference type="EMBL" id="KAA6187684.1"/>
    </source>
</evidence>
<evidence type="ECO:0000256" key="8">
    <source>
        <dbReference type="SAM" id="Phobius"/>
    </source>
</evidence>
<keyword evidence="5 8" id="KW-1133">Transmembrane helix</keyword>
<feature type="transmembrane region" description="Helical" evidence="8">
    <location>
        <begin position="36"/>
        <end position="55"/>
    </location>
</feature>
<comment type="subcellular location">
    <subcellularLocation>
        <location evidence="1">Cell membrane</location>
        <topology evidence="1">Multi-pass membrane protein</topology>
    </subcellularLocation>
</comment>
<dbReference type="InterPro" id="IPR039428">
    <property type="entry name" value="NUOK/Mnh_C1-like"/>
</dbReference>
<evidence type="ECO:0000256" key="7">
    <source>
        <dbReference type="SAM" id="MobiDB-lite"/>
    </source>
</evidence>
<name>A0A5M8FV40_9GAMM</name>
<evidence type="ECO:0000256" key="1">
    <source>
        <dbReference type="ARBA" id="ARBA00004651"/>
    </source>
</evidence>
<protein>
    <submittedName>
        <fullName evidence="9">Cation:proton antiporter subunit C</fullName>
    </submittedName>
</protein>
<dbReference type="Gene3D" id="1.10.287.3510">
    <property type="match status" value="1"/>
</dbReference>
<sequence length="141" mass="14934">MELLGQYNYWVVFFLMMTGFYVVIARGNLVAKIVGLNIFQTSVFLLYISMGKVSGGTAPIVADPGSLYSNPLPHVLILTAIVVGVATTALGLALVVRIKEAYGTVEEDEIYAQDDPPHGSAPALAQGSETATADSAGEARR</sequence>
<keyword evidence="6 8" id="KW-0472">Membrane</keyword>
<dbReference type="OrthoDB" id="9799219at2"/>
<dbReference type="AlphaFoldDB" id="A0A5M8FV40"/>
<dbReference type="EMBL" id="VWXX01000001">
    <property type="protein sequence ID" value="KAA6187684.1"/>
    <property type="molecule type" value="Genomic_DNA"/>
</dbReference>
<dbReference type="Proteomes" id="UP000322981">
    <property type="component" value="Unassembled WGS sequence"/>
</dbReference>
<keyword evidence="4 8" id="KW-0812">Transmembrane</keyword>
<gene>
    <name evidence="9" type="ORF">F2Q65_00085</name>
</gene>
<feature type="transmembrane region" description="Helical" evidence="8">
    <location>
        <begin position="75"/>
        <end position="96"/>
    </location>
</feature>
<evidence type="ECO:0000256" key="3">
    <source>
        <dbReference type="ARBA" id="ARBA00022475"/>
    </source>
</evidence>
<organism evidence="9 10">
    <name type="scientific">Thiohalocapsa marina</name>
    <dbReference type="NCBI Taxonomy" id="424902"/>
    <lineage>
        <taxon>Bacteria</taxon>
        <taxon>Pseudomonadati</taxon>
        <taxon>Pseudomonadota</taxon>
        <taxon>Gammaproteobacteria</taxon>
        <taxon>Chromatiales</taxon>
        <taxon>Chromatiaceae</taxon>
        <taxon>Thiohalocapsa</taxon>
    </lineage>
</organism>
<dbReference type="PANTHER" id="PTHR34583:SF2">
    <property type="entry name" value="ANTIPORTER SUBUNIT MNHC2-RELATED"/>
    <property type="match status" value="1"/>
</dbReference>
<evidence type="ECO:0000256" key="4">
    <source>
        <dbReference type="ARBA" id="ARBA00022692"/>
    </source>
</evidence>
<dbReference type="NCBIfam" id="NF005624">
    <property type="entry name" value="PRK07375.2-3"/>
    <property type="match status" value="1"/>
</dbReference>
<reference evidence="9 10" key="1">
    <citation type="submission" date="2019-09" db="EMBL/GenBank/DDBJ databases">
        <title>Whole-genome sequence of the purple sulfur bacterium Thiohalocapsa marina DSM 19078.</title>
        <authorList>
            <person name="Kyndt J.A."/>
            <person name="Meyer T.E."/>
        </authorList>
    </citation>
    <scope>NUCLEOTIDE SEQUENCE [LARGE SCALE GENOMIC DNA]</scope>
    <source>
        <strain evidence="9 10">DSM 19078</strain>
    </source>
</reference>
<evidence type="ECO:0000313" key="10">
    <source>
        <dbReference type="Proteomes" id="UP000322981"/>
    </source>
</evidence>